<gene>
    <name evidence="2" type="ORF">GCM10009579_50990</name>
</gene>
<evidence type="ECO:0000256" key="1">
    <source>
        <dbReference type="SAM" id="MobiDB-lite"/>
    </source>
</evidence>
<dbReference type="EMBL" id="BAAAIH010000031">
    <property type="protein sequence ID" value="GAA1283468.1"/>
    <property type="molecule type" value="Genomic_DNA"/>
</dbReference>
<protein>
    <submittedName>
        <fullName evidence="2">Uncharacterized protein</fullName>
    </submittedName>
</protein>
<name>A0ABN1X660_9ACTN</name>
<evidence type="ECO:0000313" key="3">
    <source>
        <dbReference type="Proteomes" id="UP001500282"/>
    </source>
</evidence>
<reference evidence="2 3" key="1">
    <citation type="journal article" date="2019" name="Int. J. Syst. Evol. Microbiol.">
        <title>The Global Catalogue of Microorganisms (GCM) 10K type strain sequencing project: providing services to taxonomists for standard genome sequencing and annotation.</title>
        <authorList>
            <consortium name="The Broad Institute Genomics Platform"/>
            <consortium name="The Broad Institute Genome Sequencing Center for Infectious Disease"/>
            <person name="Wu L."/>
            <person name="Ma J."/>
        </authorList>
    </citation>
    <scope>NUCLEOTIDE SEQUENCE [LARGE SCALE GENOMIC DNA]</scope>
    <source>
        <strain evidence="2 3">JCM 11448</strain>
    </source>
</reference>
<dbReference type="Proteomes" id="UP001500282">
    <property type="component" value="Unassembled WGS sequence"/>
</dbReference>
<evidence type="ECO:0000313" key="2">
    <source>
        <dbReference type="EMBL" id="GAA1283468.1"/>
    </source>
</evidence>
<feature type="region of interest" description="Disordered" evidence="1">
    <location>
        <begin position="1"/>
        <end position="94"/>
    </location>
</feature>
<organism evidence="2 3">
    <name type="scientific">Streptomyces javensis</name>
    <dbReference type="NCBI Taxonomy" id="114698"/>
    <lineage>
        <taxon>Bacteria</taxon>
        <taxon>Bacillati</taxon>
        <taxon>Actinomycetota</taxon>
        <taxon>Actinomycetes</taxon>
        <taxon>Kitasatosporales</taxon>
        <taxon>Streptomycetaceae</taxon>
        <taxon>Streptomyces</taxon>
        <taxon>Streptomyces violaceusniger group</taxon>
    </lineage>
</organism>
<proteinExistence type="predicted"/>
<sequence length="94" mass="9808">MTDATDAHGQAGQKRRPGQHGRPDDADGALDAQTLLMTPPLPAPDGSPGPNVILPPDTDEHSVRFGSRSADFSTPSPPPPRPLPHNCGTTPETL</sequence>
<accession>A0ABN1X660</accession>
<keyword evidence="3" id="KW-1185">Reference proteome</keyword>
<comment type="caution">
    <text evidence="2">The sequence shown here is derived from an EMBL/GenBank/DDBJ whole genome shotgun (WGS) entry which is preliminary data.</text>
</comment>